<dbReference type="InterPro" id="IPR009057">
    <property type="entry name" value="Homeodomain-like_sf"/>
</dbReference>
<dbReference type="InterPro" id="IPR014710">
    <property type="entry name" value="RmlC-like_jellyroll"/>
</dbReference>
<accession>A0A2A7MCY3</accession>
<dbReference type="OrthoDB" id="625043at2"/>
<name>A0A2A7MCY3_9CLOT</name>
<proteinExistence type="predicted"/>
<dbReference type="EMBL" id="PDCJ01000003">
    <property type="protein sequence ID" value="PEG29545.1"/>
    <property type="molecule type" value="Genomic_DNA"/>
</dbReference>
<dbReference type="SUPFAM" id="SSF51215">
    <property type="entry name" value="Regulatory protein AraC"/>
    <property type="match status" value="1"/>
</dbReference>
<dbReference type="AlphaFoldDB" id="A0A2A7MCY3"/>
<dbReference type="Gene3D" id="1.10.10.60">
    <property type="entry name" value="Homeodomain-like"/>
    <property type="match status" value="2"/>
</dbReference>
<dbReference type="PANTHER" id="PTHR43280:SF28">
    <property type="entry name" value="HTH-TYPE TRANSCRIPTIONAL ACTIVATOR RHAS"/>
    <property type="match status" value="1"/>
</dbReference>
<reference evidence="5 6" key="1">
    <citation type="submission" date="2017-10" db="EMBL/GenBank/DDBJ databases">
        <title>Effective Description of Clostridium neonatale sp. nov. linked to necrotizing enterocolitis in neonates and a clarification of species assignable to the genus Clostridium (Prazmowski 1880) emend. Lawson and Rainey 2016.</title>
        <authorList>
            <person name="Bernard K."/>
            <person name="Burdz T."/>
            <person name="Wiebe D."/>
            <person name="Balcewich B."/>
            <person name="Alfa M."/>
            <person name="Bernier A.-M."/>
        </authorList>
    </citation>
    <scope>NUCLEOTIDE SEQUENCE [LARGE SCALE GENOMIC DNA]</scope>
    <source>
        <strain evidence="5 6">LCDC99A005</strain>
    </source>
</reference>
<organism evidence="5 6">
    <name type="scientific">Clostridium neonatale</name>
    <dbReference type="NCBI Taxonomy" id="137838"/>
    <lineage>
        <taxon>Bacteria</taxon>
        <taxon>Bacillati</taxon>
        <taxon>Bacillota</taxon>
        <taxon>Clostridia</taxon>
        <taxon>Eubacteriales</taxon>
        <taxon>Clostridiaceae</taxon>
        <taxon>Clostridium</taxon>
    </lineage>
</organism>
<dbReference type="SUPFAM" id="SSF46689">
    <property type="entry name" value="Homeodomain-like"/>
    <property type="match status" value="2"/>
</dbReference>
<dbReference type="InterPro" id="IPR003313">
    <property type="entry name" value="AraC-bd"/>
</dbReference>
<dbReference type="GO" id="GO:0043565">
    <property type="term" value="F:sequence-specific DNA binding"/>
    <property type="evidence" value="ECO:0007669"/>
    <property type="project" value="InterPro"/>
</dbReference>
<dbReference type="PRINTS" id="PR00032">
    <property type="entry name" value="HTHARAC"/>
</dbReference>
<dbReference type="InterPro" id="IPR037923">
    <property type="entry name" value="HTH-like"/>
</dbReference>
<dbReference type="PROSITE" id="PS00041">
    <property type="entry name" value="HTH_ARAC_FAMILY_1"/>
    <property type="match status" value="1"/>
</dbReference>
<dbReference type="Proteomes" id="UP000220840">
    <property type="component" value="Unassembled WGS sequence"/>
</dbReference>
<dbReference type="InterPro" id="IPR018060">
    <property type="entry name" value="HTH_AraC"/>
</dbReference>
<keyword evidence="3" id="KW-0804">Transcription</keyword>
<keyword evidence="2" id="KW-0238">DNA-binding</keyword>
<dbReference type="SMART" id="SM00342">
    <property type="entry name" value="HTH_ARAC"/>
    <property type="match status" value="1"/>
</dbReference>
<keyword evidence="1" id="KW-0805">Transcription regulation</keyword>
<evidence type="ECO:0000256" key="1">
    <source>
        <dbReference type="ARBA" id="ARBA00023015"/>
    </source>
</evidence>
<keyword evidence="6" id="KW-1185">Reference proteome</keyword>
<dbReference type="Pfam" id="PF02311">
    <property type="entry name" value="AraC_binding"/>
    <property type="match status" value="1"/>
</dbReference>
<dbReference type="PROSITE" id="PS01124">
    <property type="entry name" value="HTH_ARAC_FAMILY_2"/>
    <property type="match status" value="1"/>
</dbReference>
<dbReference type="Gene3D" id="2.60.120.10">
    <property type="entry name" value="Jelly Rolls"/>
    <property type="match status" value="1"/>
</dbReference>
<dbReference type="InterPro" id="IPR020449">
    <property type="entry name" value="Tscrpt_reg_AraC-type_HTH"/>
</dbReference>
<dbReference type="InterPro" id="IPR018062">
    <property type="entry name" value="HTH_AraC-typ_CS"/>
</dbReference>
<sequence>MCNVGISIENFNPEILYSFNCNNTDSFEGQYHCHDFIEFSYVVSGNVNYKIGDKFYTVKERTLLPFNPGVYHKESFTKGINNDITELHIGFRNVKVDGLPINHILKDSSDVPMQFQQYGEDFHKCCLEIIEEQEACEVGKELILKSLIMKLIGLFLKETNYVKNTKKINRCNLPFYDKSNIVKIIIDYFENNYTDNISLDDIARNMYMSSVYISKIFKEKTGEPPINYLINLRLEKAKNLLLTTEAPVKVIAQSVGYTDAYYFSKLFKKYYDYSPHKFRIINSK</sequence>
<evidence type="ECO:0000256" key="2">
    <source>
        <dbReference type="ARBA" id="ARBA00023125"/>
    </source>
</evidence>
<evidence type="ECO:0000259" key="4">
    <source>
        <dbReference type="PROSITE" id="PS01124"/>
    </source>
</evidence>
<evidence type="ECO:0000313" key="6">
    <source>
        <dbReference type="Proteomes" id="UP000220840"/>
    </source>
</evidence>
<gene>
    <name evidence="5" type="ORF">CQ394_16530</name>
</gene>
<evidence type="ECO:0000313" key="5">
    <source>
        <dbReference type="EMBL" id="PEG29545.1"/>
    </source>
</evidence>
<dbReference type="GO" id="GO:0003700">
    <property type="term" value="F:DNA-binding transcription factor activity"/>
    <property type="evidence" value="ECO:0007669"/>
    <property type="project" value="InterPro"/>
</dbReference>
<dbReference type="Pfam" id="PF12833">
    <property type="entry name" value="HTH_18"/>
    <property type="match status" value="1"/>
</dbReference>
<evidence type="ECO:0000256" key="3">
    <source>
        <dbReference type="ARBA" id="ARBA00023163"/>
    </source>
</evidence>
<protein>
    <submittedName>
        <fullName evidence="5">AraC family transcriptional regulator</fullName>
    </submittedName>
</protein>
<dbReference type="RefSeq" id="WP_058293447.1">
    <property type="nucleotide sequence ID" value="NZ_CAMRXG010000046.1"/>
</dbReference>
<dbReference type="PANTHER" id="PTHR43280">
    <property type="entry name" value="ARAC-FAMILY TRANSCRIPTIONAL REGULATOR"/>
    <property type="match status" value="1"/>
</dbReference>
<dbReference type="STRING" id="137838.GCA_001458595_00484"/>
<feature type="domain" description="HTH araC/xylS-type" evidence="4">
    <location>
        <begin position="183"/>
        <end position="281"/>
    </location>
</feature>
<comment type="caution">
    <text evidence="5">The sequence shown here is derived from an EMBL/GenBank/DDBJ whole genome shotgun (WGS) entry which is preliminary data.</text>
</comment>